<dbReference type="AlphaFoldDB" id="A0A4R5F2H8"/>
<comment type="caution">
    <text evidence="1">The sequence shown here is derived from an EMBL/GenBank/DDBJ whole genome shotgun (WGS) entry which is preliminary data.</text>
</comment>
<sequence>MKVWIVNVGENLPTDGENVRIFRCGILADYLSERGHEVVWWTSTFDHYLKKHRYTENKTIFIKDNYKIRFLHGSGYQKNISLKRLYDHFILGKLFKKFAKNEKTPDVIISSFPIISLSYEAAVFGKNNNVPVILDVRDMWPDIFSEVLPEKLKFLGKTLLAPLYYKTNKAFKNAIGITGMTDEFVSWGAIHAKRSLDKYDQAFPFGYERKNYSEAHLKESNNFWDRNGLSDNNLNIAIVSYVGEVLDLNLIVNIAKKIKENKLNSKIFVCGVGPLFERLKEQTIDLDSIKLMGWMDGCQIHTLLSRSTLGFIPYINREDFMKSIPNKVPEYMSQGLPVVTSLKGVVQKMVEVNNCGYFVNNADEFIEIINSIIRNPDDSNLKKQNSRIYFEENFLSEKVYSKMSDYLEFVANKNQ</sequence>
<gene>
    <name evidence="1" type="ORF">E0I26_15900</name>
</gene>
<evidence type="ECO:0000313" key="1">
    <source>
        <dbReference type="EMBL" id="TDE41742.1"/>
    </source>
</evidence>
<dbReference type="PANTHER" id="PTHR12526:SF630">
    <property type="entry name" value="GLYCOSYLTRANSFERASE"/>
    <property type="match status" value="1"/>
</dbReference>
<dbReference type="Gene3D" id="3.40.50.2000">
    <property type="entry name" value="Glycogen Phosphorylase B"/>
    <property type="match status" value="2"/>
</dbReference>
<accession>A0A4R5F2H8</accession>
<proteinExistence type="predicted"/>
<reference evidence="1 2" key="1">
    <citation type="submission" date="2019-03" db="EMBL/GenBank/DDBJ databases">
        <title>Novel species of Flavobacterium.</title>
        <authorList>
            <person name="Liu Q."/>
            <person name="Xin Y.-H."/>
        </authorList>
    </citation>
    <scope>NUCLEOTIDE SEQUENCE [LARGE SCALE GENOMIC DNA]</scope>
    <source>
        <strain evidence="1 2">LB3P52</strain>
    </source>
</reference>
<name>A0A4R5F2H8_9FLAO</name>
<dbReference type="Proteomes" id="UP000294814">
    <property type="component" value="Unassembled WGS sequence"/>
</dbReference>
<dbReference type="Pfam" id="PF13692">
    <property type="entry name" value="Glyco_trans_1_4"/>
    <property type="match status" value="1"/>
</dbReference>
<dbReference type="GO" id="GO:0016740">
    <property type="term" value="F:transferase activity"/>
    <property type="evidence" value="ECO:0007669"/>
    <property type="project" value="UniProtKB-KW"/>
</dbReference>
<dbReference type="SUPFAM" id="SSF53756">
    <property type="entry name" value="UDP-Glycosyltransferase/glycogen phosphorylase"/>
    <property type="match status" value="1"/>
</dbReference>
<protein>
    <submittedName>
        <fullName evidence="1">Glycosyltransferase WbuB</fullName>
    </submittedName>
</protein>
<dbReference type="PANTHER" id="PTHR12526">
    <property type="entry name" value="GLYCOSYLTRANSFERASE"/>
    <property type="match status" value="1"/>
</dbReference>
<dbReference type="EMBL" id="SMLG01000017">
    <property type="protein sequence ID" value="TDE41742.1"/>
    <property type="molecule type" value="Genomic_DNA"/>
</dbReference>
<evidence type="ECO:0000313" key="2">
    <source>
        <dbReference type="Proteomes" id="UP000294814"/>
    </source>
</evidence>
<keyword evidence="2" id="KW-1185">Reference proteome</keyword>
<organism evidence="1 2">
    <name type="scientific">Flavobacterium rhamnosiphilum</name>
    <dbReference type="NCBI Taxonomy" id="2541724"/>
    <lineage>
        <taxon>Bacteria</taxon>
        <taxon>Pseudomonadati</taxon>
        <taxon>Bacteroidota</taxon>
        <taxon>Flavobacteriia</taxon>
        <taxon>Flavobacteriales</taxon>
        <taxon>Flavobacteriaceae</taxon>
        <taxon>Flavobacterium</taxon>
    </lineage>
</organism>
<keyword evidence="1" id="KW-0808">Transferase</keyword>
<dbReference type="RefSeq" id="WP_131917429.1">
    <property type="nucleotide sequence ID" value="NZ_SMLG01000017.1"/>
</dbReference>
<dbReference type="OrthoDB" id="9811902at2"/>